<dbReference type="GO" id="GO:0009307">
    <property type="term" value="P:DNA restriction-modification system"/>
    <property type="evidence" value="ECO:0007669"/>
    <property type="project" value="UniProtKB-KW"/>
</dbReference>
<keyword evidence="5" id="KW-0255">Endonuclease</keyword>
<name>A0A4R8V984_9MICO</name>
<evidence type="ECO:0000256" key="3">
    <source>
        <dbReference type="ARBA" id="ARBA00023125"/>
    </source>
</evidence>
<feature type="domain" description="Type I restriction modification DNA specificity" evidence="4">
    <location>
        <begin position="44"/>
        <end position="173"/>
    </location>
</feature>
<gene>
    <name evidence="5" type="ORF">E3N84_02700</name>
</gene>
<feature type="domain" description="Type I restriction modification DNA specificity" evidence="4">
    <location>
        <begin position="208"/>
        <end position="368"/>
    </location>
</feature>
<dbReference type="Gene3D" id="3.90.220.20">
    <property type="entry name" value="DNA methylase specificity domains"/>
    <property type="match status" value="2"/>
</dbReference>
<dbReference type="CDD" id="cd17293">
    <property type="entry name" value="RMtype1_S_Ppo21ORF8840P_TRD1-CR1_like"/>
    <property type="match status" value="1"/>
</dbReference>
<dbReference type="AlphaFoldDB" id="A0A4R8V984"/>
<keyword evidence="6" id="KW-1185">Reference proteome</keyword>
<dbReference type="Pfam" id="PF01420">
    <property type="entry name" value="Methylase_S"/>
    <property type="match status" value="2"/>
</dbReference>
<sequence>MSWDDVPLAAVLTSLESGTRPPGGAGEELDGVPSIGGEHLSSDGTFNFDRRKTVPQNFFDSMKSGKIQPQDILVVKDGATTGKTSYVGFDFPYAESAVNEHVFRVEVDRSRADPSFVFRFLHSPQGQRSILRDFRGATVGGIGRGFIDVVRVPLPPLPEQRRIASILDQADTLRAKRRLALTHLHQLVSAEFNELFGDPSSGPAKYDRLPLGEIGRVITGNTPPRDDVENYGNSIEWVKSDNLGGEAAVVAAASEWLSAKGRVRARVVGRDAILVTCIAGSPNSIGNAAMADRDVAFNQQINALVPSQQHDPWFLLGQFRAAKALVQRASTGGMKGLVSKSRFEAIEFIVPPLGLQQKFGRSFQEIEKLKNAHYVHLTKLDELFVSLQHRAFAGEL</sequence>
<comment type="caution">
    <text evidence="5">The sequence shown here is derived from an EMBL/GenBank/DDBJ whole genome shotgun (WGS) entry which is preliminary data.</text>
</comment>
<keyword evidence="2" id="KW-0680">Restriction system</keyword>
<dbReference type="PANTHER" id="PTHR30408:SF12">
    <property type="entry name" value="TYPE I RESTRICTION ENZYME MJAVIII SPECIFICITY SUBUNIT"/>
    <property type="match status" value="1"/>
</dbReference>
<comment type="similarity">
    <text evidence="1">Belongs to the type-I restriction system S methylase family.</text>
</comment>
<keyword evidence="3" id="KW-0238">DNA-binding</keyword>
<dbReference type="GO" id="GO:0003677">
    <property type="term" value="F:DNA binding"/>
    <property type="evidence" value="ECO:0007669"/>
    <property type="project" value="UniProtKB-KW"/>
</dbReference>
<evidence type="ECO:0000259" key="4">
    <source>
        <dbReference type="Pfam" id="PF01420"/>
    </source>
</evidence>
<proteinExistence type="inferred from homology"/>
<evidence type="ECO:0000313" key="6">
    <source>
        <dbReference type="Proteomes" id="UP000298488"/>
    </source>
</evidence>
<dbReference type="InterPro" id="IPR044946">
    <property type="entry name" value="Restrct_endonuc_typeI_TRD_sf"/>
</dbReference>
<dbReference type="RefSeq" id="WP_104094946.1">
    <property type="nucleotide sequence ID" value="NZ_JACHBP010000001.1"/>
</dbReference>
<protein>
    <submittedName>
        <fullName evidence="5">Restriction endonuclease subunit S</fullName>
    </submittedName>
</protein>
<keyword evidence="5" id="KW-0540">Nuclease</keyword>
<reference evidence="5 6" key="1">
    <citation type="submission" date="2019-03" db="EMBL/GenBank/DDBJ databases">
        <title>Genomics of glacier-inhabiting Cryobacterium strains.</title>
        <authorList>
            <person name="Liu Q."/>
            <person name="Xin Y.-H."/>
        </authorList>
    </citation>
    <scope>NUCLEOTIDE SEQUENCE [LARGE SCALE GENOMIC DNA]</scope>
    <source>
        <strain evidence="5 6">CGMCC 1.10440</strain>
    </source>
</reference>
<evidence type="ECO:0000256" key="1">
    <source>
        <dbReference type="ARBA" id="ARBA00010923"/>
    </source>
</evidence>
<dbReference type="SUPFAM" id="SSF116734">
    <property type="entry name" value="DNA methylase specificity domain"/>
    <property type="match status" value="2"/>
</dbReference>
<evidence type="ECO:0000313" key="5">
    <source>
        <dbReference type="EMBL" id="TFB79065.1"/>
    </source>
</evidence>
<evidence type="ECO:0000256" key="2">
    <source>
        <dbReference type="ARBA" id="ARBA00022747"/>
    </source>
</evidence>
<dbReference type="InterPro" id="IPR052021">
    <property type="entry name" value="Type-I_RS_S_subunit"/>
</dbReference>
<dbReference type="GO" id="GO:0004519">
    <property type="term" value="F:endonuclease activity"/>
    <property type="evidence" value="ECO:0007669"/>
    <property type="project" value="UniProtKB-KW"/>
</dbReference>
<dbReference type="PANTHER" id="PTHR30408">
    <property type="entry name" value="TYPE-1 RESTRICTION ENZYME ECOKI SPECIFICITY PROTEIN"/>
    <property type="match status" value="1"/>
</dbReference>
<dbReference type="Proteomes" id="UP000298488">
    <property type="component" value="Unassembled WGS sequence"/>
</dbReference>
<accession>A0A4R8V984</accession>
<dbReference type="OrthoDB" id="3197085at2"/>
<dbReference type="EMBL" id="SOFI01000003">
    <property type="protein sequence ID" value="TFB79065.1"/>
    <property type="molecule type" value="Genomic_DNA"/>
</dbReference>
<keyword evidence="5" id="KW-0378">Hydrolase</keyword>
<organism evidence="5 6">
    <name type="scientific">Terrimesophilobacter mesophilus</name>
    <dbReference type="NCBI Taxonomy" id="433647"/>
    <lineage>
        <taxon>Bacteria</taxon>
        <taxon>Bacillati</taxon>
        <taxon>Actinomycetota</taxon>
        <taxon>Actinomycetes</taxon>
        <taxon>Micrococcales</taxon>
        <taxon>Microbacteriaceae</taxon>
        <taxon>Terrimesophilobacter</taxon>
    </lineage>
</organism>
<dbReference type="InterPro" id="IPR000055">
    <property type="entry name" value="Restrct_endonuc_typeI_TRD"/>
</dbReference>